<keyword evidence="19" id="KW-1185">Reference proteome</keyword>
<evidence type="ECO:0000256" key="2">
    <source>
        <dbReference type="ARBA" id="ARBA00001946"/>
    </source>
</evidence>
<feature type="domain" description="RNase H type-2" evidence="17">
    <location>
        <begin position="28"/>
        <end position="222"/>
    </location>
</feature>
<dbReference type="InterPro" id="IPR012337">
    <property type="entry name" value="RNaseH-like_sf"/>
</dbReference>
<proteinExistence type="inferred from homology"/>
<evidence type="ECO:0000256" key="1">
    <source>
        <dbReference type="ARBA" id="ARBA00000077"/>
    </source>
</evidence>
<evidence type="ECO:0000256" key="12">
    <source>
        <dbReference type="ARBA" id="ARBA00022801"/>
    </source>
</evidence>
<feature type="binding site" evidence="14 15">
    <location>
        <position position="131"/>
    </location>
    <ligand>
        <name>a divalent metal cation</name>
        <dbReference type="ChEBI" id="CHEBI:60240"/>
    </ligand>
</feature>
<comment type="subcellular location">
    <subcellularLocation>
        <location evidence="4 14">Cytoplasm</location>
    </subcellularLocation>
</comment>
<dbReference type="PATRIC" id="fig|229920.5.peg.3146"/>
<dbReference type="GO" id="GO:0005737">
    <property type="term" value="C:cytoplasm"/>
    <property type="evidence" value="ECO:0007669"/>
    <property type="project" value="UniProtKB-SubCell"/>
</dbReference>
<feature type="binding site" evidence="14 15">
    <location>
        <position position="35"/>
    </location>
    <ligand>
        <name>a divalent metal cation</name>
        <dbReference type="ChEBI" id="CHEBI:60240"/>
    </ligand>
</feature>
<evidence type="ECO:0000256" key="11">
    <source>
        <dbReference type="ARBA" id="ARBA00022759"/>
    </source>
</evidence>
<evidence type="ECO:0000256" key="15">
    <source>
        <dbReference type="PROSITE-ProRule" id="PRU01319"/>
    </source>
</evidence>
<organism evidence="18 19">
    <name type="scientific">Leptolinea tardivitalis</name>
    <dbReference type="NCBI Taxonomy" id="229920"/>
    <lineage>
        <taxon>Bacteria</taxon>
        <taxon>Bacillati</taxon>
        <taxon>Chloroflexota</taxon>
        <taxon>Anaerolineae</taxon>
        <taxon>Anaerolineales</taxon>
        <taxon>Anaerolineaceae</taxon>
        <taxon>Leptolinea</taxon>
    </lineage>
</organism>
<dbReference type="OrthoDB" id="9803420at2"/>
<reference evidence="18 19" key="1">
    <citation type="submission" date="2015-07" db="EMBL/GenBank/DDBJ databases">
        <title>Genome sequence of Leptolinea tardivitalis DSM 16556.</title>
        <authorList>
            <person name="Hemp J."/>
            <person name="Ward L.M."/>
            <person name="Pace L.A."/>
            <person name="Fischer W.W."/>
        </authorList>
    </citation>
    <scope>NUCLEOTIDE SEQUENCE [LARGE SCALE GENOMIC DNA]</scope>
    <source>
        <strain evidence="18 19">YMTK-2</strain>
    </source>
</reference>
<comment type="function">
    <text evidence="3 14 16">Endonuclease that specifically degrades the RNA of RNA-DNA hybrids.</text>
</comment>
<dbReference type="AlphaFoldDB" id="A0A0P6XHW3"/>
<sequence>MARHAGKIITPAWPDTSFESELWGSGNTFIAGVDEAGRGAWAGPVTAGAVILPKNDPDLADRLSGVRDSKQMTASQRVKWAAIIQQYALATASGWASYEEIDGLGILAATRLAMKRAVEALSIRPEHLLIDALKLPDVPLPQTNIIKGDARSLSIASASIIAKTERDHYMELLEEKIPGYGFARHKGYGTAWHSRALAEKGVSAQHRRSYAPVQAILQSENKE</sequence>
<evidence type="ECO:0000313" key="19">
    <source>
        <dbReference type="Proteomes" id="UP000050430"/>
    </source>
</evidence>
<dbReference type="InterPro" id="IPR024567">
    <property type="entry name" value="RNase_HII/HIII_dom"/>
</dbReference>
<evidence type="ECO:0000256" key="13">
    <source>
        <dbReference type="ARBA" id="ARBA00023211"/>
    </source>
</evidence>
<dbReference type="NCBIfam" id="NF000595">
    <property type="entry name" value="PRK00015.1-3"/>
    <property type="match status" value="1"/>
</dbReference>
<dbReference type="PROSITE" id="PS51975">
    <property type="entry name" value="RNASE_H_2"/>
    <property type="match status" value="1"/>
</dbReference>
<dbReference type="InterPro" id="IPR001352">
    <property type="entry name" value="RNase_HII/HIII"/>
</dbReference>
<dbReference type="RefSeq" id="WP_062420730.1">
    <property type="nucleotide sequence ID" value="NZ_BBYA01000003.1"/>
</dbReference>
<dbReference type="GO" id="GO:0043137">
    <property type="term" value="P:DNA replication, removal of RNA primer"/>
    <property type="evidence" value="ECO:0007669"/>
    <property type="project" value="TreeGrafter"/>
</dbReference>
<gene>
    <name evidence="14" type="primary">rnhB</name>
    <name evidence="18" type="ORF">ADM99_00100</name>
</gene>
<comment type="caution">
    <text evidence="18">The sequence shown here is derived from an EMBL/GenBank/DDBJ whole genome shotgun (WGS) entry which is preliminary data.</text>
</comment>
<evidence type="ECO:0000256" key="3">
    <source>
        <dbReference type="ARBA" id="ARBA00004065"/>
    </source>
</evidence>
<evidence type="ECO:0000256" key="5">
    <source>
        <dbReference type="ARBA" id="ARBA00007383"/>
    </source>
</evidence>
<evidence type="ECO:0000256" key="10">
    <source>
        <dbReference type="ARBA" id="ARBA00022723"/>
    </source>
</evidence>
<dbReference type="GO" id="GO:0004523">
    <property type="term" value="F:RNA-DNA hybrid ribonuclease activity"/>
    <property type="evidence" value="ECO:0007669"/>
    <property type="project" value="UniProtKB-UniRule"/>
</dbReference>
<name>A0A0P6XHW3_9CHLR</name>
<dbReference type="Proteomes" id="UP000050430">
    <property type="component" value="Unassembled WGS sequence"/>
</dbReference>
<comment type="cofactor">
    <cofactor evidence="2">
        <name>Mg(2+)</name>
        <dbReference type="ChEBI" id="CHEBI:18420"/>
    </cofactor>
</comment>
<keyword evidence="9 14" id="KW-0540">Nuclease</keyword>
<evidence type="ECO:0000313" key="18">
    <source>
        <dbReference type="EMBL" id="KPL75069.1"/>
    </source>
</evidence>
<dbReference type="EC" id="3.1.26.4" evidence="6 14"/>
<evidence type="ECO:0000259" key="17">
    <source>
        <dbReference type="PROSITE" id="PS51975"/>
    </source>
</evidence>
<evidence type="ECO:0000256" key="16">
    <source>
        <dbReference type="RuleBase" id="RU003515"/>
    </source>
</evidence>
<dbReference type="InterPro" id="IPR022898">
    <property type="entry name" value="RNase_HII"/>
</dbReference>
<dbReference type="InterPro" id="IPR036397">
    <property type="entry name" value="RNaseH_sf"/>
</dbReference>
<keyword evidence="13 14" id="KW-0464">Manganese</keyword>
<dbReference type="EMBL" id="LGCK01000001">
    <property type="protein sequence ID" value="KPL75069.1"/>
    <property type="molecule type" value="Genomic_DNA"/>
</dbReference>
<evidence type="ECO:0000256" key="9">
    <source>
        <dbReference type="ARBA" id="ARBA00022722"/>
    </source>
</evidence>
<dbReference type="PANTHER" id="PTHR10954:SF18">
    <property type="entry name" value="RIBONUCLEASE HII"/>
    <property type="match status" value="1"/>
</dbReference>
<keyword evidence="8 14" id="KW-0963">Cytoplasm</keyword>
<evidence type="ECO:0000256" key="8">
    <source>
        <dbReference type="ARBA" id="ARBA00022490"/>
    </source>
</evidence>
<evidence type="ECO:0000256" key="14">
    <source>
        <dbReference type="HAMAP-Rule" id="MF_00052"/>
    </source>
</evidence>
<evidence type="ECO:0000256" key="7">
    <source>
        <dbReference type="ARBA" id="ARBA00019179"/>
    </source>
</evidence>
<dbReference type="GO" id="GO:0030145">
    <property type="term" value="F:manganese ion binding"/>
    <property type="evidence" value="ECO:0007669"/>
    <property type="project" value="UniProtKB-UniRule"/>
</dbReference>
<comment type="similarity">
    <text evidence="5 14 16">Belongs to the RNase HII family.</text>
</comment>
<feature type="binding site" evidence="14 15">
    <location>
        <position position="34"/>
    </location>
    <ligand>
        <name>a divalent metal cation</name>
        <dbReference type="ChEBI" id="CHEBI:60240"/>
    </ligand>
</feature>
<dbReference type="HAMAP" id="MF_00052_B">
    <property type="entry name" value="RNase_HII_B"/>
    <property type="match status" value="1"/>
</dbReference>
<dbReference type="GO" id="GO:0006298">
    <property type="term" value="P:mismatch repair"/>
    <property type="evidence" value="ECO:0007669"/>
    <property type="project" value="TreeGrafter"/>
</dbReference>
<dbReference type="PANTHER" id="PTHR10954">
    <property type="entry name" value="RIBONUCLEASE H2 SUBUNIT A"/>
    <property type="match status" value="1"/>
</dbReference>
<evidence type="ECO:0000256" key="6">
    <source>
        <dbReference type="ARBA" id="ARBA00012180"/>
    </source>
</evidence>
<keyword evidence="12 14" id="KW-0378">Hydrolase</keyword>
<dbReference type="Pfam" id="PF01351">
    <property type="entry name" value="RNase_HII"/>
    <property type="match status" value="1"/>
</dbReference>
<dbReference type="GO" id="GO:0003723">
    <property type="term" value="F:RNA binding"/>
    <property type="evidence" value="ECO:0007669"/>
    <property type="project" value="UniProtKB-UniRule"/>
</dbReference>
<comment type="catalytic activity">
    <reaction evidence="1 14 15 16">
        <text>Endonucleolytic cleavage to 5'-phosphomonoester.</text>
        <dbReference type="EC" id="3.1.26.4"/>
    </reaction>
</comment>
<keyword evidence="11 14" id="KW-0255">Endonuclease</keyword>
<dbReference type="CDD" id="cd07182">
    <property type="entry name" value="RNase_HII_bacteria_HII_like"/>
    <property type="match status" value="1"/>
</dbReference>
<dbReference type="Gene3D" id="3.30.420.10">
    <property type="entry name" value="Ribonuclease H-like superfamily/Ribonuclease H"/>
    <property type="match status" value="1"/>
</dbReference>
<keyword evidence="10 14" id="KW-0479">Metal-binding</keyword>
<dbReference type="GO" id="GO:0032299">
    <property type="term" value="C:ribonuclease H2 complex"/>
    <property type="evidence" value="ECO:0007669"/>
    <property type="project" value="TreeGrafter"/>
</dbReference>
<protein>
    <recommendedName>
        <fullName evidence="7 14">Ribonuclease HII</fullName>
        <shortName evidence="14">RNase HII</shortName>
        <ecNumber evidence="6 14">3.1.26.4</ecNumber>
    </recommendedName>
</protein>
<accession>A0A0P6XHW3</accession>
<evidence type="ECO:0000256" key="4">
    <source>
        <dbReference type="ARBA" id="ARBA00004496"/>
    </source>
</evidence>
<dbReference type="SUPFAM" id="SSF53098">
    <property type="entry name" value="Ribonuclease H-like"/>
    <property type="match status" value="1"/>
</dbReference>
<comment type="cofactor">
    <cofactor evidence="14 15">
        <name>Mn(2+)</name>
        <dbReference type="ChEBI" id="CHEBI:29035"/>
    </cofactor>
    <cofactor evidence="14 15">
        <name>Mg(2+)</name>
        <dbReference type="ChEBI" id="CHEBI:18420"/>
    </cofactor>
    <text evidence="14 15">Manganese or magnesium. Binds 1 divalent metal ion per monomer in the absence of substrate. May bind a second metal ion after substrate binding.</text>
</comment>
<dbReference type="STRING" id="229920.ADM99_00100"/>